<protein>
    <recommendedName>
        <fullName evidence="2">Inositol polyphosphate-related phosphatase domain-containing protein</fullName>
    </recommendedName>
</protein>
<dbReference type="GO" id="GO:0034485">
    <property type="term" value="F:phosphatidylinositol-3,4,5-trisphosphate 5-phosphatase activity"/>
    <property type="evidence" value="ECO:0007669"/>
    <property type="project" value="TreeGrafter"/>
</dbReference>
<dbReference type="Proteomes" id="UP000631114">
    <property type="component" value="Unassembled WGS sequence"/>
</dbReference>
<feature type="domain" description="Inositol polyphosphate-related phosphatase" evidence="2">
    <location>
        <begin position="26"/>
        <end position="262"/>
    </location>
</feature>
<reference evidence="3 4" key="1">
    <citation type="submission" date="2020-10" db="EMBL/GenBank/DDBJ databases">
        <title>The Coptis chinensis genome and diversification of protoberbering-type alkaloids.</title>
        <authorList>
            <person name="Wang B."/>
            <person name="Shu S."/>
            <person name="Song C."/>
            <person name="Liu Y."/>
        </authorList>
    </citation>
    <scope>NUCLEOTIDE SEQUENCE [LARGE SCALE GENOMIC DNA]</scope>
    <source>
        <strain evidence="3">HL-2020</strain>
        <tissue evidence="3">Leaf</tissue>
    </source>
</reference>
<dbReference type="GO" id="GO:0005886">
    <property type="term" value="C:plasma membrane"/>
    <property type="evidence" value="ECO:0007669"/>
    <property type="project" value="TreeGrafter"/>
</dbReference>
<dbReference type="InterPro" id="IPR000300">
    <property type="entry name" value="IPPc"/>
</dbReference>
<evidence type="ECO:0000259" key="2">
    <source>
        <dbReference type="SMART" id="SM00128"/>
    </source>
</evidence>
<dbReference type="AlphaFoldDB" id="A0A835M3I1"/>
<keyword evidence="4" id="KW-1185">Reference proteome</keyword>
<dbReference type="PANTHER" id="PTHR11200:SF275">
    <property type="entry name" value="LD06095P"/>
    <property type="match status" value="1"/>
</dbReference>
<dbReference type="OrthoDB" id="405996at2759"/>
<evidence type="ECO:0000313" key="4">
    <source>
        <dbReference type="Proteomes" id="UP000631114"/>
    </source>
</evidence>
<comment type="caution">
    <text evidence="3">The sequence shown here is derived from an EMBL/GenBank/DDBJ whole genome shotgun (WGS) entry which is preliminary data.</text>
</comment>
<accession>A0A835M3I1</accession>
<evidence type="ECO:0000256" key="1">
    <source>
        <dbReference type="ARBA" id="ARBA00010768"/>
    </source>
</evidence>
<dbReference type="SMART" id="SM00128">
    <property type="entry name" value="IPPc"/>
    <property type="match status" value="1"/>
</dbReference>
<dbReference type="GO" id="GO:0004439">
    <property type="term" value="F:phosphatidylinositol-4,5-bisphosphate 5-phosphatase activity"/>
    <property type="evidence" value="ECO:0007669"/>
    <property type="project" value="TreeGrafter"/>
</dbReference>
<dbReference type="GO" id="GO:0043813">
    <property type="term" value="F:phosphatidylinositol-3,5-bisphosphate 5-phosphatase activity"/>
    <property type="evidence" value="ECO:0007669"/>
    <property type="project" value="TreeGrafter"/>
</dbReference>
<gene>
    <name evidence="3" type="ORF">IFM89_015727</name>
</gene>
<dbReference type="GO" id="GO:0009753">
    <property type="term" value="P:response to jasmonic acid"/>
    <property type="evidence" value="ECO:0007669"/>
    <property type="project" value="TreeGrafter"/>
</dbReference>
<dbReference type="EMBL" id="JADFTS010000004">
    <property type="protein sequence ID" value="KAF9609386.1"/>
    <property type="molecule type" value="Genomic_DNA"/>
</dbReference>
<evidence type="ECO:0000313" key="3">
    <source>
        <dbReference type="EMBL" id="KAF9609386.1"/>
    </source>
</evidence>
<dbReference type="SUPFAM" id="SSF56219">
    <property type="entry name" value="DNase I-like"/>
    <property type="match status" value="1"/>
</dbReference>
<dbReference type="PANTHER" id="PTHR11200">
    <property type="entry name" value="INOSITOL 5-PHOSPHATASE"/>
    <property type="match status" value="1"/>
</dbReference>
<dbReference type="InterPro" id="IPR036691">
    <property type="entry name" value="Endo/exonu/phosph_ase_sf"/>
</dbReference>
<dbReference type="InterPro" id="IPR046985">
    <property type="entry name" value="IP5"/>
</dbReference>
<dbReference type="Pfam" id="PF22669">
    <property type="entry name" value="Exo_endo_phos2"/>
    <property type="match status" value="2"/>
</dbReference>
<dbReference type="Gene3D" id="3.60.10.10">
    <property type="entry name" value="Endonuclease/exonuclease/phosphatase"/>
    <property type="match status" value="2"/>
</dbReference>
<dbReference type="GO" id="GO:0009737">
    <property type="term" value="P:response to abscisic acid"/>
    <property type="evidence" value="ECO:0007669"/>
    <property type="project" value="TreeGrafter"/>
</dbReference>
<name>A0A835M3I1_9MAGN</name>
<dbReference type="GO" id="GO:0046856">
    <property type="term" value="P:phosphatidylinositol dephosphorylation"/>
    <property type="evidence" value="ECO:0007669"/>
    <property type="project" value="InterPro"/>
</dbReference>
<comment type="similarity">
    <text evidence="1">Belongs to the inositol polyphosphate 5-phosphatase family.</text>
</comment>
<dbReference type="GO" id="GO:0009651">
    <property type="term" value="P:response to salt stress"/>
    <property type="evidence" value="ECO:0007669"/>
    <property type="project" value="TreeGrafter"/>
</dbReference>
<dbReference type="GO" id="GO:0009733">
    <property type="term" value="P:response to auxin"/>
    <property type="evidence" value="ECO:0007669"/>
    <property type="project" value="TreeGrafter"/>
</dbReference>
<organism evidence="3 4">
    <name type="scientific">Coptis chinensis</name>
    <dbReference type="NCBI Taxonomy" id="261450"/>
    <lineage>
        <taxon>Eukaryota</taxon>
        <taxon>Viridiplantae</taxon>
        <taxon>Streptophyta</taxon>
        <taxon>Embryophyta</taxon>
        <taxon>Tracheophyta</taxon>
        <taxon>Spermatophyta</taxon>
        <taxon>Magnoliopsida</taxon>
        <taxon>Ranunculales</taxon>
        <taxon>Ranunculaceae</taxon>
        <taxon>Coptidoideae</taxon>
        <taxon>Coptis</taxon>
    </lineage>
</organism>
<proteinExistence type="inferred from homology"/>
<sequence length="262" mass="29498">MTTDDATHEGIKTIEVEKPGKFSANSVLRVCIVTWNMNGKVSSRDLAQLVGDEQKYDLLVIGLQEVPRCNIAQLLQEVLVETHSLLGESIMQSLQLFVFGPKNFDPLINKDKYSTGGLGGLIRRKKGAVAISISFKGIRLVFICCHLSAHARHVEERNAQLRHISHSLFSNNPNPYARPSQITVWLGDLNYRIQGMDTFPVRNLIKRDLHKVRVPSWTDRILFKIEKSGDVDATLHSYESLDHIHSSDHKPVKALLSLKLTD</sequence>